<dbReference type="KEGG" id="schv:BRCON_1238"/>
<dbReference type="InterPro" id="IPR016024">
    <property type="entry name" value="ARM-type_fold"/>
</dbReference>
<dbReference type="Gene3D" id="1.20.1250.20">
    <property type="entry name" value="MFS general substrate transporter like domains"/>
    <property type="match status" value="2"/>
</dbReference>
<dbReference type="SMART" id="SM00567">
    <property type="entry name" value="EZ_HEAT"/>
    <property type="match status" value="3"/>
</dbReference>
<gene>
    <name evidence="7" type="ORF">BRCON_1238</name>
</gene>
<dbReference type="AlphaFoldDB" id="A0A2Z4Y6E9"/>
<feature type="transmembrane region" description="Helical" evidence="5">
    <location>
        <begin position="188"/>
        <end position="207"/>
    </location>
</feature>
<keyword evidence="3 5" id="KW-1133">Transmembrane helix</keyword>
<keyword evidence="4 5" id="KW-0472">Membrane</keyword>
<dbReference type="Pfam" id="PF02985">
    <property type="entry name" value="HEAT"/>
    <property type="match status" value="1"/>
</dbReference>
<dbReference type="EMBL" id="CP030759">
    <property type="protein sequence ID" value="AXA36015.1"/>
    <property type="molecule type" value="Genomic_DNA"/>
</dbReference>
<name>A0A2Z4Y6E9_SUMC1</name>
<feature type="transmembrane region" description="Helical" evidence="5">
    <location>
        <begin position="299"/>
        <end position="317"/>
    </location>
</feature>
<feature type="transmembrane region" description="Helical" evidence="5">
    <location>
        <begin position="266"/>
        <end position="287"/>
    </location>
</feature>
<dbReference type="PROSITE" id="PS50850">
    <property type="entry name" value="MFS"/>
    <property type="match status" value="1"/>
</dbReference>
<feature type="transmembrane region" description="Helical" evidence="5">
    <location>
        <begin position="20"/>
        <end position="39"/>
    </location>
</feature>
<dbReference type="Pfam" id="PF13646">
    <property type="entry name" value="HEAT_2"/>
    <property type="match status" value="1"/>
</dbReference>
<dbReference type="InterPro" id="IPR011701">
    <property type="entry name" value="MFS"/>
</dbReference>
<dbReference type="GO" id="GO:0022857">
    <property type="term" value="F:transmembrane transporter activity"/>
    <property type="evidence" value="ECO:0007669"/>
    <property type="project" value="InterPro"/>
</dbReference>
<dbReference type="CDD" id="cd06174">
    <property type="entry name" value="MFS"/>
    <property type="match status" value="1"/>
</dbReference>
<dbReference type="InterPro" id="IPR036259">
    <property type="entry name" value="MFS_trans_sf"/>
</dbReference>
<proteinExistence type="predicted"/>
<dbReference type="InterPro" id="IPR011989">
    <property type="entry name" value="ARM-like"/>
</dbReference>
<dbReference type="Pfam" id="PF07690">
    <property type="entry name" value="MFS_1"/>
    <property type="match status" value="1"/>
</dbReference>
<sequence length="621" mass="69126">MKEDPQPISHSDLMRVWRIVSWAGLLGSLYGLLCILGAPRVKWLTELGATAFDFGLIAAAGALALAFQIVGAFLTNRVRRRKLPWMIITILHRVLYSAIVVAPFLFADERLRMWWIVAFVLIHDALAHTGAPLWFSWMADLLPRDSMNLFWARRQRFITALTTVGMVAMALGFEWFERRGLVSLGYTLIASVGIILGVIDILMFHWVPEPPHEPLREQEFLRHLLEPMRDRRFRSFVIFMAYWNFAIFIAAPFFNPFMIEDLKMSALTVQLLGVASSVGMVVGSNFWGLLCDTYGFRPALQVLAVGKIFAPLYFIMLPADSRLLLPCLVVFMVIDGFLNAGTTLAPQGVLLKATPRRNRTMYIAVVNFLSIGLGATVASLLAGKLIDWLNTWAIVETHGYRLRGYHWAFLLSIVLRAAAIPLANRFEEDRHTSLSNFLRVMLSWRSVAATVLVGILHSAQNEARRVWAATRLAGLRSPLAIIPLIMALQDRSLTVRRAAADALGKIGTDAAAEALAQALFDPKSRIHARAALALGQIGGPESLRALLQALRTSDPRVLRATIASLGRLRDTAALVPLICLYHDLDDEALKERIAHALKRIAALESLQEVYSALGSPAIEKR</sequence>
<feature type="transmembrane region" description="Helical" evidence="5">
    <location>
        <begin position="86"/>
        <end position="107"/>
    </location>
</feature>
<evidence type="ECO:0000256" key="4">
    <source>
        <dbReference type="ARBA" id="ARBA00023136"/>
    </source>
</evidence>
<feature type="transmembrane region" description="Helical" evidence="5">
    <location>
        <begin position="362"/>
        <end position="385"/>
    </location>
</feature>
<reference evidence="7 8" key="1">
    <citation type="submission" date="2018-05" db="EMBL/GenBank/DDBJ databases">
        <title>A metagenomic window into the 2 km-deep terrestrial subsurface aquifer revealed taxonomically and functionally diverse microbial community comprising novel uncultured bacterial lineages.</title>
        <authorList>
            <person name="Kadnikov V.V."/>
            <person name="Mardanov A.V."/>
            <person name="Beletsky A.V."/>
            <person name="Banks D."/>
            <person name="Pimenov N.V."/>
            <person name="Frank Y.A."/>
            <person name="Karnachuk O.V."/>
            <person name="Ravin N.V."/>
        </authorList>
    </citation>
    <scope>NUCLEOTIDE SEQUENCE [LARGE SCALE GENOMIC DNA]</scope>
    <source>
        <strain evidence="7">BY</strain>
    </source>
</reference>
<evidence type="ECO:0000256" key="2">
    <source>
        <dbReference type="ARBA" id="ARBA00022737"/>
    </source>
</evidence>
<dbReference type="PANTHER" id="PTHR23526">
    <property type="entry name" value="INTEGRAL MEMBRANE TRANSPORT PROTEIN-RELATED"/>
    <property type="match status" value="1"/>
</dbReference>
<dbReference type="SUPFAM" id="SSF48371">
    <property type="entry name" value="ARM repeat"/>
    <property type="match status" value="1"/>
</dbReference>
<dbReference type="InterPro" id="IPR004155">
    <property type="entry name" value="PBS_lyase_HEAT"/>
</dbReference>
<evidence type="ECO:0000256" key="3">
    <source>
        <dbReference type="ARBA" id="ARBA00022989"/>
    </source>
</evidence>
<feature type="transmembrane region" description="Helical" evidence="5">
    <location>
        <begin position="157"/>
        <end position="176"/>
    </location>
</feature>
<feature type="transmembrane region" description="Helical" evidence="5">
    <location>
        <begin position="236"/>
        <end position="254"/>
    </location>
</feature>
<evidence type="ECO:0000259" key="6">
    <source>
        <dbReference type="PROSITE" id="PS50850"/>
    </source>
</evidence>
<dbReference type="InterPro" id="IPR000357">
    <property type="entry name" value="HEAT"/>
</dbReference>
<evidence type="ECO:0000313" key="8">
    <source>
        <dbReference type="Proteomes" id="UP000262583"/>
    </source>
</evidence>
<dbReference type="InterPro" id="IPR021133">
    <property type="entry name" value="HEAT_type_2"/>
</dbReference>
<keyword evidence="2" id="KW-0677">Repeat</keyword>
<feature type="transmembrane region" description="Helical" evidence="5">
    <location>
        <begin position="113"/>
        <end position="137"/>
    </location>
</feature>
<dbReference type="PANTHER" id="PTHR23526:SF2">
    <property type="entry name" value="MAJOR FACILITATOR SUPERFAMILY (MFS) PROFILE DOMAIN-CONTAINING PROTEIN"/>
    <property type="match status" value="1"/>
</dbReference>
<evidence type="ECO:0000313" key="7">
    <source>
        <dbReference type="EMBL" id="AXA36015.1"/>
    </source>
</evidence>
<evidence type="ECO:0000256" key="1">
    <source>
        <dbReference type="ARBA" id="ARBA00022692"/>
    </source>
</evidence>
<evidence type="ECO:0000256" key="5">
    <source>
        <dbReference type="SAM" id="Phobius"/>
    </source>
</evidence>
<feature type="transmembrane region" description="Helical" evidence="5">
    <location>
        <begin position="51"/>
        <end position="74"/>
    </location>
</feature>
<dbReference type="SUPFAM" id="SSF103473">
    <property type="entry name" value="MFS general substrate transporter"/>
    <property type="match status" value="1"/>
</dbReference>
<keyword evidence="1 5" id="KW-0812">Transmembrane</keyword>
<dbReference type="PROSITE" id="PS50077">
    <property type="entry name" value="HEAT_REPEAT"/>
    <property type="match status" value="1"/>
</dbReference>
<dbReference type="Proteomes" id="UP000262583">
    <property type="component" value="Chromosome"/>
</dbReference>
<accession>A0A2Z4Y6E9</accession>
<dbReference type="InterPro" id="IPR052528">
    <property type="entry name" value="Sugar_transport-like"/>
</dbReference>
<dbReference type="Gene3D" id="1.25.10.10">
    <property type="entry name" value="Leucine-rich Repeat Variant"/>
    <property type="match status" value="1"/>
</dbReference>
<protein>
    <recommendedName>
        <fullName evidence="6">Major facilitator superfamily (MFS) profile domain-containing protein</fullName>
    </recommendedName>
</protein>
<dbReference type="InterPro" id="IPR020846">
    <property type="entry name" value="MFS_dom"/>
</dbReference>
<feature type="transmembrane region" description="Helical" evidence="5">
    <location>
        <begin position="323"/>
        <end position="341"/>
    </location>
</feature>
<feature type="domain" description="Major facilitator superfamily (MFS) profile" evidence="6">
    <location>
        <begin position="186"/>
        <end position="621"/>
    </location>
</feature>
<organism evidence="7 8">
    <name type="scientific">Sumerlaea chitinivorans</name>
    <dbReference type="NCBI Taxonomy" id="2250252"/>
    <lineage>
        <taxon>Bacteria</taxon>
        <taxon>Candidatus Sumerlaeota</taxon>
        <taxon>Candidatus Sumerlaeia</taxon>
        <taxon>Candidatus Sumerlaeales</taxon>
        <taxon>Candidatus Sumerlaeaceae</taxon>
        <taxon>Candidatus Sumerlaea</taxon>
    </lineage>
</organism>